<reference evidence="3" key="1">
    <citation type="journal article" date="2023" name="Mol. Phylogenet. Evol.">
        <title>Genome-scale phylogeny and comparative genomics of the fungal order Sordariales.</title>
        <authorList>
            <person name="Hensen N."/>
            <person name="Bonometti L."/>
            <person name="Westerberg I."/>
            <person name="Brannstrom I.O."/>
            <person name="Guillou S."/>
            <person name="Cros-Aarteil S."/>
            <person name="Calhoun S."/>
            <person name="Haridas S."/>
            <person name="Kuo A."/>
            <person name="Mondo S."/>
            <person name="Pangilinan J."/>
            <person name="Riley R."/>
            <person name="LaButti K."/>
            <person name="Andreopoulos B."/>
            <person name="Lipzen A."/>
            <person name="Chen C."/>
            <person name="Yan M."/>
            <person name="Daum C."/>
            <person name="Ng V."/>
            <person name="Clum A."/>
            <person name="Steindorff A."/>
            <person name="Ohm R.A."/>
            <person name="Martin F."/>
            <person name="Silar P."/>
            <person name="Natvig D.O."/>
            <person name="Lalanne C."/>
            <person name="Gautier V."/>
            <person name="Ament-Velasquez S.L."/>
            <person name="Kruys A."/>
            <person name="Hutchinson M.I."/>
            <person name="Powell A.J."/>
            <person name="Barry K."/>
            <person name="Miller A.N."/>
            <person name="Grigoriev I.V."/>
            <person name="Debuchy R."/>
            <person name="Gladieux P."/>
            <person name="Hiltunen Thoren M."/>
            <person name="Johannesson H."/>
        </authorList>
    </citation>
    <scope>NUCLEOTIDE SEQUENCE</scope>
    <source>
        <strain evidence="3">CBS 958.72</strain>
    </source>
</reference>
<dbReference type="EMBL" id="JAULSN010000008">
    <property type="protein sequence ID" value="KAK3366097.1"/>
    <property type="molecule type" value="Genomic_DNA"/>
</dbReference>
<feature type="compositionally biased region" description="Basic and acidic residues" evidence="1">
    <location>
        <begin position="40"/>
        <end position="52"/>
    </location>
</feature>
<feature type="compositionally biased region" description="Basic and acidic residues" evidence="1">
    <location>
        <begin position="8"/>
        <end position="26"/>
    </location>
</feature>
<evidence type="ECO:0000313" key="4">
    <source>
        <dbReference type="Proteomes" id="UP001287356"/>
    </source>
</evidence>
<dbReference type="Proteomes" id="UP001287356">
    <property type="component" value="Unassembled WGS sequence"/>
</dbReference>
<feature type="transmembrane region" description="Helical" evidence="2">
    <location>
        <begin position="76"/>
        <end position="96"/>
    </location>
</feature>
<accession>A0AAE0JY14</accession>
<feature type="region of interest" description="Disordered" evidence="1">
    <location>
        <begin position="1"/>
        <end position="68"/>
    </location>
</feature>
<reference evidence="3" key="2">
    <citation type="submission" date="2023-06" db="EMBL/GenBank/DDBJ databases">
        <authorList>
            <consortium name="Lawrence Berkeley National Laboratory"/>
            <person name="Haridas S."/>
            <person name="Hensen N."/>
            <person name="Bonometti L."/>
            <person name="Westerberg I."/>
            <person name="Brannstrom I.O."/>
            <person name="Guillou S."/>
            <person name="Cros-Aarteil S."/>
            <person name="Calhoun S."/>
            <person name="Kuo A."/>
            <person name="Mondo S."/>
            <person name="Pangilinan J."/>
            <person name="Riley R."/>
            <person name="Labutti K."/>
            <person name="Andreopoulos B."/>
            <person name="Lipzen A."/>
            <person name="Chen C."/>
            <person name="Yanf M."/>
            <person name="Daum C."/>
            <person name="Ng V."/>
            <person name="Clum A."/>
            <person name="Steindorff A."/>
            <person name="Ohm R."/>
            <person name="Martin F."/>
            <person name="Silar P."/>
            <person name="Natvig D."/>
            <person name="Lalanne C."/>
            <person name="Gautier V."/>
            <person name="Ament-Velasquez S.L."/>
            <person name="Kruys A."/>
            <person name="Hutchinson M.I."/>
            <person name="Powell A.J."/>
            <person name="Barry K."/>
            <person name="Miller A.N."/>
            <person name="Grigoriev I.V."/>
            <person name="Debuchy R."/>
            <person name="Gladieux P."/>
            <person name="Thoren M.H."/>
            <person name="Johannesson H."/>
        </authorList>
    </citation>
    <scope>NUCLEOTIDE SEQUENCE</scope>
    <source>
        <strain evidence="3">CBS 958.72</strain>
    </source>
</reference>
<keyword evidence="2" id="KW-0472">Membrane</keyword>
<evidence type="ECO:0000313" key="3">
    <source>
        <dbReference type="EMBL" id="KAK3366097.1"/>
    </source>
</evidence>
<dbReference type="AlphaFoldDB" id="A0AAE0JY14"/>
<keyword evidence="2" id="KW-1133">Transmembrane helix</keyword>
<proteinExistence type="predicted"/>
<keyword evidence="4" id="KW-1185">Reference proteome</keyword>
<organism evidence="3 4">
    <name type="scientific">Lasiosphaeria ovina</name>
    <dbReference type="NCBI Taxonomy" id="92902"/>
    <lineage>
        <taxon>Eukaryota</taxon>
        <taxon>Fungi</taxon>
        <taxon>Dikarya</taxon>
        <taxon>Ascomycota</taxon>
        <taxon>Pezizomycotina</taxon>
        <taxon>Sordariomycetes</taxon>
        <taxon>Sordariomycetidae</taxon>
        <taxon>Sordariales</taxon>
        <taxon>Lasiosphaeriaceae</taxon>
        <taxon>Lasiosphaeria</taxon>
    </lineage>
</organism>
<gene>
    <name evidence="3" type="ORF">B0T24DRAFT_413626</name>
</gene>
<sequence length="142" mass="15944">MAMQNDEMDARKARSIDDEVPEHPREQQNYPQISNNAESGHNHIQDQEELRQSCDSSQARPDQDGVMRRHRWTRGLGTAAQTAALVAFVLSCVSLWSTITSASDARLSALLAQWTSLKDFLEYCESVSVMLQTPWSSTEDSS</sequence>
<name>A0AAE0JY14_9PEZI</name>
<evidence type="ECO:0000256" key="2">
    <source>
        <dbReference type="SAM" id="Phobius"/>
    </source>
</evidence>
<evidence type="ECO:0000256" key="1">
    <source>
        <dbReference type="SAM" id="MobiDB-lite"/>
    </source>
</evidence>
<comment type="caution">
    <text evidence="3">The sequence shown here is derived from an EMBL/GenBank/DDBJ whole genome shotgun (WGS) entry which is preliminary data.</text>
</comment>
<protein>
    <submittedName>
        <fullName evidence="3">Uncharacterized protein</fullName>
    </submittedName>
</protein>
<feature type="compositionally biased region" description="Polar residues" evidence="1">
    <location>
        <begin position="27"/>
        <end position="39"/>
    </location>
</feature>
<keyword evidence="2" id="KW-0812">Transmembrane</keyword>